<accession>A0A644WDV4</accession>
<reference evidence="2" key="1">
    <citation type="submission" date="2019-08" db="EMBL/GenBank/DDBJ databases">
        <authorList>
            <person name="Kucharzyk K."/>
            <person name="Murdoch R.W."/>
            <person name="Higgins S."/>
            <person name="Loffler F."/>
        </authorList>
    </citation>
    <scope>NUCLEOTIDE SEQUENCE</scope>
</reference>
<comment type="caution">
    <text evidence="2">The sequence shown here is derived from an EMBL/GenBank/DDBJ whole genome shotgun (WGS) entry which is preliminary data.</text>
</comment>
<dbReference type="Pfam" id="PF11396">
    <property type="entry name" value="PepSY_like"/>
    <property type="match status" value="1"/>
</dbReference>
<dbReference type="EMBL" id="VSSQ01000837">
    <property type="protein sequence ID" value="MPM02000.1"/>
    <property type="molecule type" value="Genomic_DNA"/>
</dbReference>
<protein>
    <recommendedName>
        <fullName evidence="1">Putative beta-lactamase-inhibitor-like PepSY-like domain-containing protein</fullName>
    </recommendedName>
</protein>
<organism evidence="2">
    <name type="scientific">bioreactor metagenome</name>
    <dbReference type="NCBI Taxonomy" id="1076179"/>
    <lineage>
        <taxon>unclassified sequences</taxon>
        <taxon>metagenomes</taxon>
        <taxon>ecological metagenomes</taxon>
    </lineage>
</organism>
<feature type="domain" description="Putative beta-lactamase-inhibitor-like PepSY-like" evidence="1">
    <location>
        <begin position="51"/>
        <end position="140"/>
    </location>
</feature>
<dbReference type="InterPro" id="IPR021533">
    <property type="entry name" value="PepSY-like"/>
</dbReference>
<sequence length="153" mass="17500">MKMKIFFLSLVSALSFSCSDDMYTPDAAVKATFKSMFPKAIFVDWEMEAGYVNAEFTHDGTRKDAWFETNGTWLMTETDIRSSDIPAAIKNALNQSEYADWRIDDADYLEFADTDPMYVLDMEKGENEVDLYFAADGTLKETKKDSDLKHHIP</sequence>
<dbReference type="AlphaFoldDB" id="A0A644WDV4"/>
<evidence type="ECO:0000259" key="1">
    <source>
        <dbReference type="Pfam" id="PF11396"/>
    </source>
</evidence>
<evidence type="ECO:0000313" key="2">
    <source>
        <dbReference type="EMBL" id="MPM02000.1"/>
    </source>
</evidence>
<proteinExistence type="predicted"/>
<dbReference type="PROSITE" id="PS51257">
    <property type="entry name" value="PROKAR_LIPOPROTEIN"/>
    <property type="match status" value="1"/>
</dbReference>
<gene>
    <name evidence="2" type="ORF">SDC9_48243</name>
</gene>
<name>A0A644WDV4_9ZZZZ</name>
<dbReference type="SUPFAM" id="SSF160574">
    <property type="entry name" value="BT0923-like"/>
    <property type="match status" value="1"/>
</dbReference>
<dbReference type="Gene3D" id="3.10.450.360">
    <property type="match status" value="1"/>
</dbReference>